<feature type="transmembrane region" description="Helical" evidence="1">
    <location>
        <begin position="198"/>
        <end position="221"/>
    </location>
</feature>
<proteinExistence type="predicted"/>
<dbReference type="Pfam" id="PF20152">
    <property type="entry name" value="DUF6534"/>
    <property type="match status" value="1"/>
</dbReference>
<feature type="transmembrane region" description="Helical" evidence="1">
    <location>
        <begin position="227"/>
        <end position="248"/>
    </location>
</feature>
<evidence type="ECO:0000256" key="1">
    <source>
        <dbReference type="SAM" id="Phobius"/>
    </source>
</evidence>
<feature type="transmembrane region" description="Helical" evidence="1">
    <location>
        <begin position="93"/>
        <end position="112"/>
    </location>
</feature>
<feature type="transmembrane region" description="Helical" evidence="1">
    <location>
        <begin position="52"/>
        <end position="73"/>
    </location>
</feature>
<reference evidence="4" key="2">
    <citation type="submission" date="2015-01" db="EMBL/GenBank/DDBJ databases">
        <title>Evolutionary Origins and Diversification of the Mycorrhizal Mutualists.</title>
        <authorList>
            <consortium name="DOE Joint Genome Institute"/>
            <consortium name="Mycorrhizal Genomics Consortium"/>
            <person name="Kohler A."/>
            <person name="Kuo A."/>
            <person name="Nagy L.G."/>
            <person name="Floudas D."/>
            <person name="Copeland A."/>
            <person name="Barry K.W."/>
            <person name="Cichocki N."/>
            <person name="Veneault-Fourrey C."/>
            <person name="LaButti K."/>
            <person name="Lindquist E.A."/>
            <person name="Lipzen A."/>
            <person name="Lundell T."/>
            <person name="Morin E."/>
            <person name="Murat C."/>
            <person name="Riley R."/>
            <person name="Ohm R."/>
            <person name="Sun H."/>
            <person name="Tunlid A."/>
            <person name="Henrissat B."/>
            <person name="Grigoriev I.V."/>
            <person name="Hibbett D.S."/>
            <person name="Martin F."/>
        </authorList>
    </citation>
    <scope>NUCLEOTIDE SEQUENCE [LARGE SCALE GENOMIC DNA]</scope>
    <source>
        <strain evidence="4">441</strain>
    </source>
</reference>
<feature type="domain" description="DUF6534" evidence="2">
    <location>
        <begin position="166"/>
        <end position="251"/>
    </location>
</feature>
<feature type="transmembrane region" description="Helical" evidence="1">
    <location>
        <begin position="155"/>
        <end position="177"/>
    </location>
</feature>
<dbReference type="EMBL" id="KN833690">
    <property type="protein sequence ID" value="KIK29024.1"/>
    <property type="molecule type" value="Genomic_DNA"/>
</dbReference>
<name>A0A0C9ZSQ9_9AGAM</name>
<dbReference type="OrthoDB" id="2656472at2759"/>
<protein>
    <recommendedName>
        <fullName evidence="2">DUF6534 domain-containing protein</fullName>
    </recommendedName>
</protein>
<organism evidence="3 4">
    <name type="scientific">Pisolithus microcarpus 441</name>
    <dbReference type="NCBI Taxonomy" id="765257"/>
    <lineage>
        <taxon>Eukaryota</taxon>
        <taxon>Fungi</taxon>
        <taxon>Dikarya</taxon>
        <taxon>Basidiomycota</taxon>
        <taxon>Agaricomycotina</taxon>
        <taxon>Agaricomycetes</taxon>
        <taxon>Agaricomycetidae</taxon>
        <taxon>Boletales</taxon>
        <taxon>Sclerodermatineae</taxon>
        <taxon>Pisolithaceae</taxon>
        <taxon>Pisolithus</taxon>
    </lineage>
</organism>
<keyword evidence="1" id="KW-0472">Membrane</keyword>
<evidence type="ECO:0000259" key="2">
    <source>
        <dbReference type="Pfam" id="PF20152"/>
    </source>
</evidence>
<dbReference type="STRING" id="765257.A0A0C9ZSQ9"/>
<keyword evidence="1" id="KW-0812">Transmembrane</keyword>
<feature type="transmembrane region" description="Helical" evidence="1">
    <location>
        <begin position="18"/>
        <end position="40"/>
    </location>
</feature>
<dbReference type="PANTHER" id="PTHR40465">
    <property type="entry name" value="CHROMOSOME 1, WHOLE GENOME SHOTGUN SEQUENCE"/>
    <property type="match status" value="1"/>
</dbReference>
<keyword evidence="1" id="KW-1133">Transmembrane helix</keyword>
<reference evidence="3 4" key="1">
    <citation type="submission" date="2014-04" db="EMBL/GenBank/DDBJ databases">
        <authorList>
            <consortium name="DOE Joint Genome Institute"/>
            <person name="Kuo A."/>
            <person name="Kohler A."/>
            <person name="Costa M.D."/>
            <person name="Nagy L.G."/>
            <person name="Floudas D."/>
            <person name="Copeland A."/>
            <person name="Barry K.W."/>
            <person name="Cichocki N."/>
            <person name="Veneault-Fourrey C."/>
            <person name="LaButti K."/>
            <person name="Lindquist E.A."/>
            <person name="Lipzen A."/>
            <person name="Lundell T."/>
            <person name="Morin E."/>
            <person name="Murat C."/>
            <person name="Sun H."/>
            <person name="Tunlid A."/>
            <person name="Henrissat B."/>
            <person name="Grigoriev I.V."/>
            <person name="Hibbett D.S."/>
            <person name="Martin F."/>
            <person name="Nordberg H.P."/>
            <person name="Cantor M.N."/>
            <person name="Hua S.X."/>
        </authorList>
    </citation>
    <scope>NUCLEOTIDE SEQUENCE [LARGE SCALE GENOMIC DNA]</scope>
    <source>
        <strain evidence="3 4">441</strain>
    </source>
</reference>
<accession>A0A0C9ZSQ9</accession>
<sequence length="272" mass="29765">MADTAAATLYVKSLVGPVVVSLVLSGILYGCALVQTHVYYKLFPKDDWRLRALVAFEMVFQTVQLILLFLGVWETVMALYSGGQMTSALVNTAIVGMLFGGPSAFCVQAFFIFRLHSFSQRKPLPIFCSILITVQLAFTLTIGASSSEVIALQKWQGFIVSTLFMAICADTTIAASMSYYLKGSRTGFRQTSRLIDRTILYIIATGTVTSITALSAGITFYAIPNTYIWLVLCILEAGLYANSFLAALNARVWLSRISCDPESVNDTMISIT</sequence>
<feature type="transmembrane region" description="Helical" evidence="1">
    <location>
        <begin position="124"/>
        <end position="143"/>
    </location>
</feature>
<dbReference type="AlphaFoldDB" id="A0A0C9ZSQ9"/>
<dbReference type="HOGENOM" id="CLU_046025_0_1_1"/>
<keyword evidence="4" id="KW-1185">Reference proteome</keyword>
<dbReference type="PANTHER" id="PTHR40465:SF1">
    <property type="entry name" value="DUF6534 DOMAIN-CONTAINING PROTEIN"/>
    <property type="match status" value="1"/>
</dbReference>
<evidence type="ECO:0000313" key="4">
    <source>
        <dbReference type="Proteomes" id="UP000054018"/>
    </source>
</evidence>
<dbReference type="InterPro" id="IPR045339">
    <property type="entry name" value="DUF6534"/>
</dbReference>
<gene>
    <name evidence="3" type="ORF">PISMIDRAFT_672407</name>
</gene>
<evidence type="ECO:0000313" key="3">
    <source>
        <dbReference type="EMBL" id="KIK29024.1"/>
    </source>
</evidence>
<dbReference type="Proteomes" id="UP000054018">
    <property type="component" value="Unassembled WGS sequence"/>
</dbReference>